<organism evidence="1 2">
    <name type="scientific">Tessaracoccus flavescens</name>
    <dbReference type="NCBI Taxonomy" id="399497"/>
    <lineage>
        <taxon>Bacteria</taxon>
        <taxon>Bacillati</taxon>
        <taxon>Actinomycetota</taxon>
        <taxon>Actinomycetes</taxon>
        <taxon>Propionibacteriales</taxon>
        <taxon>Propionibacteriaceae</taxon>
        <taxon>Tessaracoccus</taxon>
    </lineage>
</organism>
<dbReference type="Proteomes" id="UP000188235">
    <property type="component" value="Chromosome"/>
</dbReference>
<dbReference type="AlphaFoldDB" id="A0A1Q2D1B9"/>
<dbReference type="EMBL" id="CP019607">
    <property type="protein sequence ID" value="AQP52168.1"/>
    <property type="molecule type" value="Genomic_DNA"/>
</dbReference>
<evidence type="ECO:0000313" key="2">
    <source>
        <dbReference type="Proteomes" id="UP000188235"/>
    </source>
</evidence>
<dbReference type="KEGG" id="tfa:BW733_16400"/>
<protein>
    <submittedName>
        <fullName evidence="1">Uncharacterized protein</fullName>
    </submittedName>
</protein>
<sequence length="119" mass="12833">MGGDLKRSAADVLDYGPVWVVGWFRTDGDCRVAAQDVWECACEVAEHNLEGGAEALSGQHVRLGVAALDPPCSAEDPELIGADGARVSERLRVELISDELGELRLRPVDFFARGLRDLG</sequence>
<name>A0A1Q2D1B9_9ACTN</name>
<proteinExistence type="predicted"/>
<gene>
    <name evidence="1" type="ORF">BW733_16400</name>
</gene>
<accession>A0A1Q2D1B9</accession>
<reference evidence="1 2" key="1">
    <citation type="journal article" date="2008" name="Int. J. Syst. Evol. Microbiol.">
        <title>Tessaracoccus flavescens sp. nov., isolated from marine sediment.</title>
        <authorList>
            <person name="Lee D.W."/>
            <person name="Lee S.D."/>
        </authorList>
    </citation>
    <scope>NUCLEOTIDE SEQUENCE [LARGE SCALE GENOMIC DNA]</scope>
    <source>
        <strain evidence="1 2">SST-39T</strain>
    </source>
</reference>
<evidence type="ECO:0000313" key="1">
    <source>
        <dbReference type="EMBL" id="AQP52168.1"/>
    </source>
</evidence>
<keyword evidence="2" id="KW-1185">Reference proteome</keyword>